<dbReference type="OrthoDB" id="3217513at2"/>
<dbReference type="CDD" id="cd00338">
    <property type="entry name" value="Ser_Recombinase"/>
    <property type="match status" value="1"/>
</dbReference>
<evidence type="ECO:0000256" key="5">
    <source>
        <dbReference type="PROSITE-ProRule" id="PRU10137"/>
    </source>
</evidence>
<dbReference type="PROSITE" id="PS00397">
    <property type="entry name" value="RECOMBINASES_1"/>
    <property type="match status" value="1"/>
</dbReference>
<dbReference type="Pfam" id="PF07508">
    <property type="entry name" value="Recombinase"/>
    <property type="match status" value="1"/>
</dbReference>
<feature type="domain" description="Resolvase/invertase-type recombinase catalytic" evidence="7">
    <location>
        <begin position="24"/>
        <end position="176"/>
    </location>
</feature>
<gene>
    <name evidence="9" type="ORF">FCK90_09135</name>
</gene>
<dbReference type="InterPro" id="IPR011109">
    <property type="entry name" value="DNA_bind_recombinase_dom"/>
</dbReference>
<name>A0A5J5KZF6_9MICC</name>
<dbReference type="InterPro" id="IPR006118">
    <property type="entry name" value="Recombinase_CS"/>
</dbReference>
<dbReference type="PROSITE" id="PS51736">
    <property type="entry name" value="RECOMBINASES_3"/>
    <property type="match status" value="1"/>
</dbReference>
<dbReference type="PANTHER" id="PTHR30461:SF23">
    <property type="entry name" value="DNA RECOMBINASE-RELATED"/>
    <property type="match status" value="1"/>
</dbReference>
<dbReference type="InterPro" id="IPR025827">
    <property type="entry name" value="Zn_ribbon_recom_dom"/>
</dbReference>
<accession>A0A5J5KZF6</accession>
<keyword evidence="10" id="KW-1185">Reference proteome</keyword>
<dbReference type="AlphaFoldDB" id="A0A5J5KZF6"/>
<dbReference type="InterPro" id="IPR036162">
    <property type="entry name" value="Resolvase-like_N_sf"/>
</dbReference>
<protein>
    <submittedName>
        <fullName evidence="9">Recombinase family protein</fullName>
    </submittedName>
</protein>
<dbReference type="SUPFAM" id="SSF53041">
    <property type="entry name" value="Resolvase-like"/>
    <property type="match status" value="1"/>
</dbReference>
<evidence type="ECO:0000256" key="3">
    <source>
        <dbReference type="ARBA" id="ARBA00023172"/>
    </source>
</evidence>
<organism evidence="9 10">
    <name type="scientific">Kocuria coralli</name>
    <dbReference type="NCBI Taxonomy" id="1461025"/>
    <lineage>
        <taxon>Bacteria</taxon>
        <taxon>Bacillati</taxon>
        <taxon>Actinomycetota</taxon>
        <taxon>Actinomycetes</taxon>
        <taxon>Micrococcales</taxon>
        <taxon>Micrococcaceae</taxon>
        <taxon>Kocuria</taxon>
    </lineage>
</organism>
<feature type="active site" description="O-(5'-phospho-DNA)-serine intermediate" evidence="4 5">
    <location>
        <position position="32"/>
    </location>
</feature>
<dbReference type="PANTHER" id="PTHR30461">
    <property type="entry name" value="DNA-INVERTASE FROM LAMBDOID PROPHAGE"/>
    <property type="match status" value="1"/>
</dbReference>
<dbReference type="Gene3D" id="3.40.50.1390">
    <property type="entry name" value="Resolvase, N-terminal catalytic domain"/>
    <property type="match status" value="1"/>
</dbReference>
<feature type="domain" description="Recombinase" evidence="8">
    <location>
        <begin position="182"/>
        <end position="301"/>
    </location>
</feature>
<keyword evidence="3" id="KW-0233">DNA recombination</keyword>
<reference evidence="9 10" key="1">
    <citation type="submission" date="2019-05" db="EMBL/GenBank/DDBJ databases">
        <title>Kocuria coralli sp. nov., a novel actinobacterium isolated from coral reef seawater.</title>
        <authorList>
            <person name="Li J."/>
        </authorList>
    </citation>
    <scope>NUCLEOTIDE SEQUENCE [LARGE SCALE GENOMIC DNA]</scope>
    <source>
        <strain evidence="9 10">SCSIO 13007</strain>
    </source>
</reference>
<comment type="caution">
    <text evidence="9">The sequence shown here is derived from an EMBL/GenBank/DDBJ whole genome shotgun (WGS) entry which is preliminary data.</text>
</comment>
<evidence type="ECO:0000256" key="6">
    <source>
        <dbReference type="SAM" id="Coils"/>
    </source>
</evidence>
<dbReference type="InterPro" id="IPR006119">
    <property type="entry name" value="Resolv_N"/>
</dbReference>
<evidence type="ECO:0000256" key="2">
    <source>
        <dbReference type="ARBA" id="ARBA00023125"/>
    </source>
</evidence>
<dbReference type="Pfam" id="PF13408">
    <property type="entry name" value="Zn_ribbon_recom"/>
    <property type="match status" value="1"/>
</dbReference>
<evidence type="ECO:0000256" key="4">
    <source>
        <dbReference type="PIRSR" id="PIRSR606118-50"/>
    </source>
</evidence>
<dbReference type="GO" id="GO:0015074">
    <property type="term" value="P:DNA integration"/>
    <property type="evidence" value="ECO:0007669"/>
    <property type="project" value="UniProtKB-KW"/>
</dbReference>
<sequence length="559" mass="61644">MTIIDADRTAIDSLVAPTPFPGSFAVSYLRVSTKEQAEKGGQAEGFSIPAQREANQRKADQLGATIIEEFVDAGESARKADRPELMRMIQYVAKHKTNYCIVHKVDRLARNRADDVTIHLALKDAGVTLVSATENIDETPSGMLLHGIMSSIAEFYSRNLATEVVKGLSQKAAQGGTVTKAPIGYRNIGVRDDFGREVRTVEIDEERARLVRWAFQVFASGDWTTSQLHHELVARGLTTAASPRRPSRPIGKSSVHRMLTNPYYKGSVRYQGVTYAGAHEAIVPNEVWDQVQTVLGTHRSAADATQVHEHYLKGTVFCGQCGSRLLVCNAKSSQGTIYPYFVCASRHAGRGDCTRQAMLIEQVERLIERFYAKVQLDPETIEAVSAMIHARFDEMMAEGAAELADLASRRTQLEGEQQKLLQAHYAGAIPLDLLKREQDRITASLETIEHRISAHHGHYAAARENLDDSLKLLSNAADIYEHADDANRRLINQALFKTIYIDEDNDVRVGYRNPYDGLSLSGLHADALSWAAEAKKMGQARTATKGGPLVASSHLTHLG</sequence>
<dbReference type="PROSITE" id="PS51737">
    <property type="entry name" value="RECOMBINASE_DNA_BIND"/>
    <property type="match status" value="1"/>
</dbReference>
<dbReference type="InterPro" id="IPR038109">
    <property type="entry name" value="DNA_bind_recomb_sf"/>
</dbReference>
<dbReference type="Gene3D" id="3.90.1750.20">
    <property type="entry name" value="Putative Large Serine Recombinase, Chain B, Domain 2"/>
    <property type="match status" value="1"/>
</dbReference>
<keyword evidence="6" id="KW-0175">Coiled coil</keyword>
<dbReference type="InterPro" id="IPR050639">
    <property type="entry name" value="SSR_resolvase"/>
</dbReference>
<dbReference type="SMART" id="SM00857">
    <property type="entry name" value="Resolvase"/>
    <property type="match status" value="1"/>
</dbReference>
<proteinExistence type="predicted"/>
<keyword evidence="1" id="KW-0229">DNA integration</keyword>
<dbReference type="GO" id="GO:0000150">
    <property type="term" value="F:DNA strand exchange activity"/>
    <property type="evidence" value="ECO:0007669"/>
    <property type="project" value="InterPro"/>
</dbReference>
<evidence type="ECO:0000259" key="8">
    <source>
        <dbReference type="PROSITE" id="PS51737"/>
    </source>
</evidence>
<dbReference type="RefSeq" id="WP_158033994.1">
    <property type="nucleotide sequence ID" value="NZ_ML708618.1"/>
</dbReference>
<dbReference type="EMBL" id="SZWF01000010">
    <property type="protein sequence ID" value="KAA9394061.1"/>
    <property type="molecule type" value="Genomic_DNA"/>
</dbReference>
<dbReference type="Proteomes" id="UP000325957">
    <property type="component" value="Unassembled WGS sequence"/>
</dbReference>
<evidence type="ECO:0000313" key="9">
    <source>
        <dbReference type="EMBL" id="KAA9394061.1"/>
    </source>
</evidence>
<dbReference type="GO" id="GO:0003677">
    <property type="term" value="F:DNA binding"/>
    <property type="evidence" value="ECO:0007669"/>
    <property type="project" value="UniProtKB-KW"/>
</dbReference>
<dbReference type="Pfam" id="PF00239">
    <property type="entry name" value="Resolvase"/>
    <property type="match status" value="1"/>
</dbReference>
<evidence type="ECO:0000259" key="7">
    <source>
        <dbReference type="PROSITE" id="PS51736"/>
    </source>
</evidence>
<evidence type="ECO:0000256" key="1">
    <source>
        <dbReference type="ARBA" id="ARBA00022908"/>
    </source>
</evidence>
<keyword evidence="2" id="KW-0238">DNA-binding</keyword>
<evidence type="ECO:0000313" key="10">
    <source>
        <dbReference type="Proteomes" id="UP000325957"/>
    </source>
</evidence>
<feature type="coiled-coil region" evidence="6">
    <location>
        <begin position="403"/>
        <end position="451"/>
    </location>
</feature>